<sequence length="276" mass="29877">MALASAPALPAPPEAAAPAEPVTPPAVRRWVDSALEDLARGRLEAAASKLRLARWSFPQDLESGLLLAWIEAAQGRWAEAARTVQALPLDGLPAAWRLSAWGLAGMAYRRTGDPAAAARALRQALDADPRAGLVHEEMGRLALAAELDPKTAERLAPAWPGSRPGSPADWRAAAEGQLREAVRLAPERVDAYLVLAQSLMDAGRWADAAELLKQANRVDHLLPEIHDLLGQAYEHLDQLPAAIAEYRRALELDPQYLPARRHLERLQPEAPAASRP</sequence>
<evidence type="ECO:0000256" key="1">
    <source>
        <dbReference type="ARBA" id="ARBA00022737"/>
    </source>
</evidence>
<dbReference type="PANTHER" id="PTHR45586">
    <property type="entry name" value="TPR REPEAT-CONTAINING PROTEIN PA4667"/>
    <property type="match status" value="1"/>
</dbReference>
<accession>A0ABZ1C0T1</accession>
<keyword evidence="2 3" id="KW-0802">TPR repeat</keyword>
<gene>
    <name evidence="5" type="ORF">U7230_05110</name>
</gene>
<dbReference type="Proteomes" id="UP001332192">
    <property type="component" value="Chromosome"/>
</dbReference>
<name>A0ABZ1C0T1_9FIRM</name>
<dbReference type="SUPFAM" id="SSF48452">
    <property type="entry name" value="TPR-like"/>
    <property type="match status" value="2"/>
</dbReference>
<evidence type="ECO:0000256" key="4">
    <source>
        <dbReference type="SAM" id="MobiDB-lite"/>
    </source>
</evidence>
<reference evidence="5 6" key="1">
    <citation type="journal article" date="2024" name="Front. Microbiol.">
        <title>Novel thermophilic genera Geochorda gen. nov. and Carboxydochorda gen. nov. from the deep terrestrial subsurface reveal the ecophysiological diversity in the class Limnochordia.</title>
        <authorList>
            <person name="Karnachuk O.V."/>
            <person name="Lukina A.P."/>
            <person name="Avakyan M.R."/>
            <person name="Kadnikov V.V."/>
            <person name="Begmatov S."/>
            <person name="Beletsky A.V."/>
            <person name="Vlasova K.G."/>
            <person name="Novikov A.A."/>
            <person name="Shcherbakova V.A."/>
            <person name="Mardanov A.V."/>
            <person name="Ravin N.V."/>
        </authorList>
    </citation>
    <scope>NUCLEOTIDE SEQUENCE [LARGE SCALE GENOMIC DNA]</scope>
    <source>
        <strain evidence="5 6">L945</strain>
    </source>
</reference>
<evidence type="ECO:0000256" key="2">
    <source>
        <dbReference type="ARBA" id="ARBA00022803"/>
    </source>
</evidence>
<dbReference type="PROSITE" id="PS50005">
    <property type="entry name" value="TPR"/>
    <property type="match status" value="2"/>
</dbReference>
<evidence type="ECO:0000256" key="3">
    <source>
        <dbReference type="PROSITE-ProRule" id="PRU00339"/>
    </source>
</evidence>
<dbReference type="PANTHER" id="PTHR45586:SF1">
    <property type="entry name" value="LIPOPOLYSACCHARIDE ASSEMBLY PROTEIN B"/>
    <property type="match status" value="1"/>
</dbReference>
<dbReference type="SMART" id="SM00028">
    <property type="entry name" value="TPR"/>
    <property type="match status" value="3"/>
</dbReference>
<dbReference type="InterPro" id="IPR051012">
    <property type="entry name" value="CellSynth/LPSAsmb/PSIAsmb"/>
</dbReference>
<feature type="repeat" description="TPR" evidence="3">
    <location>
        <begin position="223"/>
        <end position="256"/>
    </location>
</feature>
<dbReference type="Pfam" id="PF13432">
    <property type="entry name" value="TPR_16"/>
    <property type="match status" value="1"/>
</dbReference>
<protein>
    <submittedName>
        <fullName evidence="5">Tetratricopeptide repeat protein</fullName>
    </submittedName>
</protein>
<dbReference type="InterPro" id="IPR011990">
    <property type="entry name" value="TPR-like_helical_dom_sf"/>
</dbReference>
<dbReference type="InterPro" id="IPR019734">
    <property type="entry name" value="TPR_rpt"/>
</dbReference>
<proteinExistence type="predicted"/>
<feature type="region of interest" description="Disordered" evidence="4">
    <location>
        <begin position="1"/>
        <end position="23"/>
    </location>
</feature>
<dbReference type="RefSeq" id="WP_324717664.1">
    <property type="nucleotide sequence ID" value="NZ_CP141615.1"/>
</dbReference>
<evidence type="ECO:0000313" key="6">
    <source>
        <dbReference type="Proteomes" id="UP001332192"/>
    </source>
</evidence>
<keyword evidence="1" id="KW-0677">Repeat</keyword>
<keyword evidence="6" id="KW-1185">Reference proteome</keyword>
<organism evidence="5 6">
    <name type="scientific">Carboxydichorda subterranea</name>
    <dbReference type="NCBI Taxonomy" id="3109565"/>
    <lineage>
        <taxon>Bacteria</taxon>
        <taxon>Bacillati</taxon>
        <taxon>Bacillota</taxon>
        <taxon>Limnochordia</taxon>
        <taxon>Limnochordales</taxon>
        <taxon>Geochordaceae</taxon>
        <taxon>Carboxydichorda</taxon>
    </lineage>
</organism>
<evidence type="ECO:0000313" key="5">
    <source>
        <dbReference type="EMBL" id="WRP18391.1"/>
    </source>
</evidence>
<dbReference type="EMBL" id="CP141615">
    <property type="protein sequence ID" value="WRP18391.1"/>
    <property type="molecule type" value="Genomic_DNA"/>
</dbReference>
<dbReference type="Pfam" id="PF13428">
    <property type="entry name" value="TPR_14"/>
    <property type="match status" value="1"/>
</dbReference>
<dbReference type="Gene3D" id="1.25.40.10">
    <property type="entry name" value="Tetratricopeptide repeat domain"/>
    <property type="match status" value="2"/>
</dbReference>
<feature type="repeat" description="TPR" evidence="3">
    <location>
        <begin position="98"/>
        <end position="131"/>
    </location>
</feature>